<dbReference type="AlphaFoldDB" id="A0AA41X6G1"/>
<organism evidence="2 3">
    <name type="scientific">Opacimonas viscosa</name>
    <dbReference type="NCBI Taxonomy" id="2961944"/>
    <lineage>
        <taxon>Bacteria</taxon>
        <taxon>Pseudomonadati</taxon>
        <taxon>Pseudomonadota</taxon>
        <taxon>Gammaproteobacteria</taxon>
        <taxon>Alteromonadales</taxon>
        <taxon>Alteromonadaceae</taxon>
        <taxon>Opacimonas</taxon>
    </lineage>
</organism>
<evidence type="ECO:0000313" key="3">
    <source>
        <dbReference type="Proteomes" id="UP001165413"/>
    </source>
</evidence>
<gene>
    <name evidence="2" type="ORF">NLF92_10880</name>
</gene>
<reference evidence="2" key="1">
    <citation type="submission" date="2022-07" db="EMBL/GenBank/DDBJ databases">
        <title>Characterization of the Novel Bacterium Alteromonas immobilis LMIT006 and Alteromonas gregis LMIT007.</title>
        <authorList>
            <person name="Lin X."/>
        </authorList>
    </citation>
    <scope>NUCLEOTIDE SEQUENCE</scope>
    <source>
        <strain evidence="2">LMIT007</strain>
    </source>
</reference>
<feature type="signal peptide" evidence="1">
    <location>
        <begin position="1"/>
        <end position="28"/>
    </location>
</feature>
<protein>
    <recommendedName>
        <fullName evidence="4">DUF2490 domain-containing protein</fullName>
    </recommendedName>
</protein>
<sequence length="246" mass="27544">MRFLSTIFCKMIPLAVASTLLFVSTVKAGNLGAPTGPNITPGDRSMQVRMALAPGDNSMEEDTYAYALMYQHAFTDSVRGRIVTAFKDTNSFEYNFSRLEMLVNLRDKTQGLWSTALRFDLRQRRGSKAEEFAVVWANEWKLPEQYRLRAALKGASDFNGAPTGQLKLSSNMGLSKKMAGYRLGLEMFNSYGRLSNLDNSGQMKHQVGPGISGKIGEFKYHARYLAGVGRAAPKHDFMVRFMYAFK</sequence>
<accession>A0AA41X6G1</accession>
<keyword evidence="3" id="KW-1185">Reference proteome</keyword>
<name>A0AA41X6G1_9ALTE</name>
<dbReference type="Proteomes" id="UP001165413">
    <property type="component" value="Unassembled WGS sequence"/>
</dbReference>
<evidence type="ECO:0000313" key="2">
    <source>
        <dbReference type="EMBL" id="MCP3429449.1"/>
    </source>
</evidence>
<dbReference type="EMBL" id="JANATA010000021">
    <property type="protein sequence ID" value="MCP3429449.1"/>
    <property type="molecule type" value="Genomic_DNA"/>
</dbReference>
<comment type="caution">
    <text evidence="2">The sequence shown here is derived from an EMBL/GenBank/DDBJ whole genome shotgun (WGS) entry which is preliminary data.</text>
</comment>
<feature type="chain" id="PRO_5041397895" description="DUF2490 domain-containing protein" evidence="1">
    <location>
        <begin position="29"/>
        <end position="246"/>
    </location>
</feature>
<keyword evidence="1" id="KW-0732">Signal</keyword>
<evidence type="ECO:0000256" key="1">
    <source>
        <dbReference type="SAM" id="SignalP"/>
    </source>
</evidence>
<evidence type="ECO:0008006" key="4">
    <source>
        <dbReference type="Google" id="ProtNLM"/>
    </source>
</evidence>
<proteinExistence type="predicted"/>
<dbReference type="RefSeq" id="WP_254101792.1">
    <property type="nucleotide sequence ID" value="NZ_JANATA010000021.1"/>
</dbReference>